<dbReference type="SUPFAM" id="SSF81383">
    <property type="entry name" value="F-box domain"/>
    <property type="match status" value="1"/>
</dbReference>
<keyword evidence="4" id="KW-1185">Reference proteome</keyword>
<feature type="compositionally biased region" description="Basic and acidic residues" evidence="1">
    <location>
        <begin position="667"/>
        <end position="677"/>
    </location>
</feature>
<reference evidence="3" key="1">
    <citation type="submission" date="2022-07" db="EMBL/GenBank/DDBJ databases">
        <title>Draft genome sequence of Zalerion maritima ATCC 34329, a (micro)plastics degrading marine fungus.</title>
        <authorList>
            <person name="Paco A."/>
            <person name="Goncalves M.F.M."/>
            <person name="Rocha-Santos T.A.P."/>
            <person name="Alves A."/>
        </authorList>
    </citation>
    <scope>NUCLEOTIDE SEQUENCE</scope>
    <source>
        <strain evidence="3">ATCC 34329</strain>
    </source>
</reference>
<dbReference type="Proteomes" id="UP001201980">
    <property type="component" value="Unassembled WGS sequence"/>
</dbReference>
<evidence type="ECO:0000256" key="1">
    <source>
        <dbReference type="SAM" id="MobiDB-lite"/>
    </source>
</evidence>
<gene>
    <name evidence="3" type="ORF">MKZ38_002853</name>
</gene>
<evidence type="ECO:0000313" key="4">
    <source>
        <dbReference type="Proteomes" id="UP001201980"/>
    </source>
</evidence>
<feature type="compositionally biased region" description="Acidic residues" evidence="1">
    <location>
        <begin position="397"/>
        <end position="406"/>
    </location>
</feature>
<feature type="domain" description="F-box" evidence="2">
    <location>
        <begin position="7"/>
        <end position="54"/>
    </location>
</feature>
<feature type="region of interest" description="Disordered" evidence="1">
    <location>
        <begin position="646"/>
        <end position="677"/>
    </location>
</feature>
<dbReference type="EMBL" id="JAKWBI020000018">
    <property type="protein sequence ID" value="KAJ2906138.1"/>
    <property type="molecule type" value="Genomic_DNA"/>
</dbReference>
<dbReference type="InterPro" id="IPR036047">
    <property type="entry name" value="F-box-like_dom_sf"/>
</dbReference>
<sequence>MASASLLSLPLELVGHIISQLATLPNLPSLLALATTCRRLHELATPHVYRNFNINLGDGNWFSAEHDVSYVFLRLRTLMERPELGRHVRFLQVIPGSGEDYWKLGNEKFKTLMDKAAEIEGVPPLREWMPQDISDDGPGYAVLDFVMARIQDVEKMRLGAGYEYWPTRYCSREVGFEKLKTLAINHGGTEGGFDLACLKGLLHRAPNLRQVVLSECDRVEDLSWGEQEGGPKPVLKELNTIYFWRCALGEKDLKRLLDCAVPPPRVASPDSHPGPVAVPSLTTIKFTHGSATVGEAVDDCTPREFIKHLRPFRKSLKTLVLDLAESNYDMHNSGGRGLIAGAGFSGFDALETLWISGNTIYDGSADNTAMAAPGVWHVTVHVGDGGLEPAQGNNPAGEEEEDLETTAENDRLLNILPSNVTDFGISSPHARILKDMLRLSEFVGERHPKLETFRYEMSVARRNKHAELMQRMEDNFQRAGVDVERFQIQSWPESIQACPHASSPNLNFFSPSQPSRNIAAYPARMFPIHALLCGHKRRNAPFKILLLTSGAFLATQCAAAEEPSKGSMVAKWAPFVFGAASWGPAEKEPPKPLPSSAEASTSIHDQLNLFLIVGATSSALLVDVPVVEYLLSIWGYAPVALADASSFPSDEQQPEERVDGVLGPDLEAGRMDEVELR</sequence>
<evidence type="ECO:0000259" key="2">
    <source>
        <dbReference type="Pfam" id="PF12937"/>
    </source>
</evidence>
<evidence type="ECO:0000313" key="3">
    <source>
        <dbReference type="EMBL" id="KAJ2906138.1"/>
    </source>
</evidence>
<feature type="region of interest" description="Disordered" evidence="1">
    <location>
        <begin position="384"/>
        <end position="406"/>
    </location>
</feature>
<name>A0AAD5S4Y8_9PEZI</name>
<dbReference type="AlphaFoldDB" id="A0AAD5S4Y8"/>
<protein>
    <recommendedName>
        <fullName evidence="2">F-box domain-containing protein</fullName>
    </recommendedName>
</protein>
<accession>A0AAD5S4Y8</accession>
<proteinExistence type="predicted"/>
<organism evidence="3 4">
    <name type="scientific">Zalerion maritima</name>
    <dbReference type="NCBI Taxonomy" id="339359"/>
    <lineage>
        <taxon>Eukaryota</taxon>
        <taxon>Fungi</taxon>
        <taxon>Dikarya</taxon>
        <taxon>Ascomycota</taxon>
        <taxon>Pezizomycotina</taxon>
        <taxon>Sordariomycetes</taxon>
        <taxon>Lulworthiomycetidae</taxon>
        <taxon>Lulworthiales</taxon>
        <taxon>Lulworthiaceae</taxon>
        <taxon>Zalerion</taxon>
    </lineage>
</organism>
<comment type="caution">
    <text evidence="3">The sequence shown here is derived from an EMBL/GenBank/DDBJ whole genome shotgun (WGS) entry which is preliminary data.</text>
</comment>
<dbReference type="InterPro" id="IPR001810">
    <property type="entry name" value="F-box_dom"/>
</dbReference>
<dbReference type="Pfam" id="PF12937">
    <property type="entry name" value="F-box-like"/>
    <property type="match status" value="1"/>
</dbReference>